<sequence>MTSRGNFPAHGNSVVYNNISHQVAHNSVGPVQGGRTIQSNSMGMITSNNMAGAPIPSYAGKQLKYFVNTHTGERMSPNGTIYTPHGEKKDLFSEPSIYNQTEPRNFAPRPMGNPVMFPPPPTFNLNAGTSGQMTENIVSSEGISDPFSSPTSSAINAVNQAAVSLADSQELTYSEPSEREEKLSREWGLLRYKLPTLRMLGSDRLRNLISGYKGIPSESVLLSLDNFPFIESSSQSMPATWGVLKISNIPFGTLRSEVVAFLGRNSKIVNDAQEGVHIIMERVTSKTGDAYVEFVSNRDAQRALDRHNEAIRRQRHPRLGDRPVEMTMSSQKELMEVLFPWCRGVKWNHGRAEMIPFDEENPWNVFRGFVTEEEMSLMIKHVEVPSRSPYSKDCPQRPYESMISTLKKLPWYRSDVITLKQRQVIYDATCRLIEVLKGTIRTGDDSQGKRQDQRVINEQLFKRVVNAAMLCPGFSVLQKDNIAYIAGLNDTRTSQFNMPPFADCWTHLYNLCPRPGMPVDVLEWYIAIIREETLRFVGTLPESEQAAVKERAEDDNLYFGHMWYEIQLPQGEELAAMTLRQVAKKELEAIKRALRRAATIAHYPRAIEGASQHQGHPW</sequence>
<dbReference type="CDD" id="cd12254">
    <property type="entry name" value="RRM_hnRNPH_ESRPs_RBM12_like"/>
    <property type="match status" value="1"/>
</dbReference>
<evidence type="ECO:0008006" key="5">
    <source>
        <dbReference type="Google" id="ProtNLM"/>
    </source>
</evidence>
<proteinExistence type="predicted"/>
<reference evidence="3" key="1">
    <citation type="submission" date="2023-06" db="EMBL/GenBank/DDBJ databases">
        <title>Genome-scale phylogeny and comparative genomics of the fungal order Sordariales.</title>
        <authorList>
            <consortium name="Lawrence Berkeley National Laboratory"/>
            <person name="Hensen N."/>
            <person name="Bonometti L."/>
            <person name="Westerberg I."/>
            <person name="Brannstrom I.O."/>
            <person name="Guillou S."/>
            <person name="Cros-Aarteil S."/>
            <person name="Calhoun S."/>
            <person name="Haridas S."/>
            <person name="Kuo A."/>
            <person name="Mondo S."/>
            <person name="Pangilinan J."/>
            <person name="Riley R."/>
            <person name="Labutti K."/>
            <person name="Andreopoulos B."/>
            <person name="Lipzen A."/>
            <person name="Chen C."/>
            <person name="Yanf M."/>
            <person name="Daum C."/>
            <person name="Ng V."/>
            <person name="Clum A."/>
            <person name="Steindorff A."/>
            <person name="Ohm R."/>
            <person name="Martin F."/>
            <person name="Silar P."/>
            <person name="Natvig D."/>
            <person name="Lalanne C."/>
            <person name="Gautier V."/>
            <person name="Ament-Velasquez S.L."/>
            <person name="Kruys A."/>
            <person name="Hutchinson M.I."/>
            <person name="Powell A.J."/>
            <person name="Barry K."/>
            <person name="Miller A.N."/>
            <person name="Grigoriev I.V."/>
            <person name="Debuchy R."/>
            <person name="Gladieux P."/>
            <person name="Thoren M.H."/>
            <person name="Johannesson H."/>
        </authorList>
    </citation>
    <scope>NUCLEOTIDE SEQUENCE</scope>
    <source>
        <strain evidence="3">CBS 540.89</strain>
    </source>
</reference>
<dbReference type="InterPro" id="IPR050666">
    <property type="entry name" value="ESRP"/>
</dbReference>
<dbReference type="AlphaFoldDB" id="A0AA40E4H5"/>
<evidence type="ECO:0000256" key="2">
    <source>
        <dbReference type="ARBA" id="ARBA00022884"/>
    </source>
</evidence>
<evidence type="ECO:0000313" key="4">
    <source>
        <dbReference type="Proteomes" id="UP001172159"/>
    </source>
</evidence>
<evidence type="ECO:0000313" key="3">
    <source>
        <dbReference type="EMBL" id="KAK0723696.1"/>
    </source>
</evidence>
<keyword evidence="4" id="KW-1185">Reference proteome</keyword>
<comment type="caution">
    <text evidence="3">The sequence shown here is derived from an EMBL/GenBank/DDBJ whole genome shotgun (WGS) entry which is preliminary data.</text>
</comment>
<dbReference type="Gene3D" id="3.30.70.330">
    <property type="match status" value="1"/>
</dbReference>
<dbReference type="InterPro" id="IPR035979">
    <property type="entry name" value="RBD_domain_sf"/>
</dbReference>
<dbReference type="PANTHER" id="PTHR13976">
    <property type="entry name" value="HETEROGENEOUS NUCLEAR RIBONUCLEOPROTEIN-RELATED"/>
    <property type="match status" value="1"/>
</dbReference>
<evidence type="ECO:0000256" key="1">
    <source>
        <dbReference type="ARBA" id="ARBA00022737"/>
    </source>
</evidence>
<gene>
    <name evidence="3" type="ORF">B0T21DRAFT_337278</name>
</gene>
<keyword evidence="2" id="KW-0694">RNA-binding</keyword>
<dbReference type="InterPro" id="IPR012677">
    <property type="entry name" value="Nucleotide-bd_a/b_plait_sf"/>
</dbReference>
<organism evidence="3 4">
    <name type="scientific">Apiosordaria backusii</name>
    <dbReference type="NCBI Taxonomy" id="314023"/>
    <lineage>
        <taxon>Eukaryota</taxon>
        <taxon>Fungi</taxon>
        <taxon>Dikarya</taxon>
        <taxon>Ascomycota</taxon>
        <taxon>Pezizomycotina</taxon>
        <taxon>Sordariomycetes</taxon>
        <taxon>Sordariomycetidae</taxon>
        <taxon>Sordariales</taxon>
        <taxon>Lasiosphaeriaceae</taxon>
        <taxon>Apiosordaria</taxon>
    </lineage>
</organism>
<keyword evidence="1" id="KW-0677">Repeat</keyword>
<accession>A0AA40E4H5</accession>
<protein>
    <recommendedName>
        <fullName evidence="5">RRM domain-containing protein</fullName>
    </recommendedName>
</protein>
<dbReference type="SUPFAM" id="SSF54928">
    <property type="entry name" value="RNA-binding domain, RBD"/>
    <property type="match status" value="1"/>
</dbReference>
<dbReference type="Proteomes" id="UP001172159">
    <property type="component" value="Unassembled WGS sequence"/>
</dbReference>
<name>A0AA40E4H5_9PEZI</name>
<dbReference type="GO" id="GO:0003723">
    <property type="term" value="F:RNA binding"/>
    <property type="evidence" value="ECO:0007669"/>
    <property type="project" value="UniProtKB-KW"/>
</dbReference>
<dbReference type="EMBL" id="JAUKTV010000011">
    <property type="protein sequence ID" value="KAK0723696.1"/>
    <property type="molecule type" value="Genomic_DNA"/>
</dbReference>